<gene>
    <name evidence="5" type="ORF">FD32_GL000170</name>
</gene>
<dbReference type="PATRIC" id="fig|1423782.4.peg.169"/>
<organism evidence="5 6">
    <name type="scientific">Limosilactobacillus panis DSM 6035</name>
    <dbReference type="NCBI Taxonomy" id="1423782"/>
    <lineage>
        <taxon>Bacteria</taxon>
        <taxon>Bacillati</taxon>
        <taxon>Bacillota</taxon>
        <taxon>Bacilli</taxon>
        <taxon>Lactobacillales</taxon>
        <taxon>Lactobacillaceae</taxon>
        <taxon>Limosilactobacillus</taxon>
    </lineage>
</organism>
<evidence type="ECO:0000256" key="1">
    <source>
        <dbReference type="ARBA" id="ARBA00007905"/>
    </source>
</evidence>
<dbReference type="Proteomes" id="UP000051412">
    <property type="component" value="Unassembled WGS sequence"/>
</dbReference>
<evidence type="ECO:0000256" key="3">
    <source>
        <dbReference type="ARBA" id="ARBA00023002"/>
    </source>
</evidence>
<dbReference type="PANTHER" id="PTHR43827:SF3">
    <property type="entry name" value="NADP-DEPENDENT OXIDOREDUCTASE DOMAIN-CONTAINING PROTEIN"/>
    <property type="match status" value="1"/>
</dbReference>
<dbReference type="PANTHER" id="PTHR43827">
    <property type="entry name" value="2,5-DIKETO-D-GLUCONIC ACID REDUCTASE"/>
    <property type="match status" value="1"/>
</dbReference>
<proteinExistence type="inferred from homology"/>
<dbReference type="AlphaFoldDB" id="A0A0R1XBC5"/>
<dbReference type="Gene3D" id="3.20.20.100">
    <property type="entry name" value="NADP-dependent oxidoreductase domain"/>
    <property type="match status" value="1"/>
</dbReference>
<dbReference type="EMBL" id="AZGM01000068">
    <property type="protein sequence ID" value="KRM27029.1"/>
    <property type="molecule type" value="Genomic_DNA"/>
</dbReference>
<dbReference type="InterPro" id="IPR018170">
    <property type="entry name" value="Aldo/ket_reductase_CS"/>
</dbReference>
<dbReference type="GO" id="GO:0016616">
    <property type="term" value="F:oxidoreductase activity, acting on the CH-OH group of donors, NAD or NADP as acceptor"/>
    <property type="evidence" value="ECO:0007669"/>
    <property type="project" value="UniProtKB-ARBA"/>
</dbReference>
<keyword evidence="3" id="KW-0560">Oxidoreductase</keyword>
<reference evidence="5 6" key="1">
    <citation type="journal article" date="2015" name="Genome Announc.">
        <title>Expanding the biotechnology potential of lactobacilli through comparative genomics of 213 strains and associated genera.</title>
        <authorList>
            <person name="Sun Z."/>
            <person name="Harris H.M."/>
            <person name="McCann A."/>
            <person name="Guo C."/>
            <person name="Argimon S."/>
            <person name="Zhang W."/>
            <person name="Yang X."/>
            <person name="Jeffery I.B."/>
            <person name="Cooney J.C."/>
            <person name="Kagawa T.F."/>
            <person name="Liu W."/>
            <person name="Song Y."/>
            <person name="Salvetti E."/>
            <person name="Wrobel A."/>
            <person name="Rasinkangas P."/>
            <person name="Parkhill J."/>
            <person name="Rea M.C."/>
            <person name="O'Sullivan O."/>
            <person name="Ritari J."/>
            <person name="Douillard F.P."/>
            <person name="Paul Ross R."/>
            <person name="Yang R."/>
            <person name="Briner A.E."/>
            <person name="Felis G.E."/>
            <person name="de Vos W.M."/>
            <person name="Barrangou R."/>
            <person name="Klaenhammer T.R."/>
            <person name="Caufield P.W."/>
            <person name="Cui Y."/>
            <person name="Zhang H."/>
            <person name="O'Toole P.W."/>
        </authorList>
    </citation>
    <scope>NUCLEOTIDE SEQUENCE [LARGE SCALE GENOMIC DNA]</scope>
    <source>
        <strain evidence="5 6">DSM 6035</strain>
    </source>
</reference>
<keyword evidence="6" id="KW-1185">Reference proteome</keyword>
<comment type="similarity">
    <text evidence="1">Belongs to the aldo/keto reductase family.</text>
</comment>
<protein>
    <recommendedName>
        <fullName evidence="4">NADP-dependent oxidoreductase domain-containing protein</fullName>
    </recommendedName>
</protein>
<comment type="caution">
    <text evidence="5">The sequence shown here is derived from an EMBL/GenBank/DDBJ whole genome shotgun (WGS) entry which is preliminary data.</text>
</comment>
<dbReference type="InterPro" id="IPR023210">
    <property type="entry name" value="NADP_OxRdtase_dom"/>
</dbReference>
<dbReference type="PROSITE" id="PS00798">
    <property type="entry name" value="ALDOKETO_REDUCTASE_1"/>
    <property type="match status" value="1"/>
</dbReference>
<dbReference type="Pfam" id="PF00248">
    <property type="entry name" value="Aldo_ket_red"/>
    <property type="match status" value="1"/>
</dbReference>
<name>A0A0R1XBC5_9LACO</name>
<dbReference type="SUPFAM" id="SSF51430">
    <property type="entry name" value="NAD(P)-linked oxidoreductase"/>
    <property type="match status" value="1"/>
</dbReference>
<feature type="domain" description="NADP-dependent oxidoreductase" evidence="4">
    <location>
        <begin position="16"/>
        <end position="60"/>
    </location>
</feature>
<accession>A0A0R1XBC5</accession>
<evidence type="ECO:0000313" key="6">
    <source>
        <dbReference type="Proteomes" id="UP000051412"/>
    </source>
</evidence>
<sequence length="82" mass="8967">MKEVKLNNGIIMPAVGYGTYQTAPEETTKNVLLALQTGYRLIDTAQYYGNEAEVGEALTESGLARLSPPRCRLVATRPPRQA</sequence>
<dbReference type="InterPro" id="IPR036812">
    <property type="entry name" value="NAD(P)_OxRdtase_dom_sf"/>
</dbReference>
<evidence type="ECO:0000259" key="4">
    <source>
        <dbReference type="Pfam" id="PF00248"/>
    </source>
</evidence>
<dbReference type="STRING" id="1423782.FD32_GL000170"/>
<dbReference type="InterPro" id="IPR020471">
    <property type="entry name" value="AKR"/>
</dbReference>
<evidence type="ECO:0000256" key="2">
    <source>
        <dbReference type="ARBA" id="ARBA00022857"/>
    </source>
</evidence>
<evidence type="ECO:0000313" key="5">
    <source>
        <dbReference type="EMBL" id="KRM27029.1"/>
    </source>
</evidence>
<keyword evidence="2" id="KW-0521">NADP</keyword>